<proteinExistence type="predicted"/>
<evidence type="ECO:0000313" key="2">
    <source>
        <dbReference type="EMBL" id="CAD9773409.1"/>
    </source>
</evidence>
<sequence length="207" mass="24574">MHIMGFSSLYFFKKNEQWKSYNLLRTGMLYYWLVCPVVILAITGSPSFVFFIYFEPAVAMTYFLAFINIGLHAYIDFDENGKHLWAVNSSAVIDGDDDYFGEDDHLAHHYSTNTYFKDLKTYRAKKMEDFKTMHASIFQKFSILEHSLFLLLKDWDKLAEHFVDVTGKLSKEEIISLLKARAVRKEMSYYEYEFKWLPALKKNHWMN</sequence>
<dbReference type="EMBL" id="HBHP01028136">
    <property type="protein sequence ID" value="CAD9773409.1"/>
    <property type="molecule type" value="Transcribed_RNA"/>
</dbReference>
<organism evidence="2">
    <name type="scientific">Lotharella oceanica</name>
    <dbReference type="NCBI Taxonomy" id="641309"/>
    <lineage>
        <taxon>Eukaryota</taxon>
        <taxon>Sar</taxon>
        <taxon>Rhizaria</taxon>
        <taxon>Cercozoa</taxon>
        <taxon>Chlorarachniophyceae</taxon>
        <taxon>Lotharella</taxon>
    </lineage>
</organism>
<gene>
    <name evidence="2" type="ORF">LSP00402_LOCUS17401</name>
</gene>
<keyword evidence="1" id="KW-0812">Transmembrane</keyword>
<feature type="transmembrane region" description="Helical" evidence="1">
    <location>
        <begin position="59"/>
        <end position="75"/>
    </location>
</feature>
<keyword evidence="1" id="KW-1133">Transmembrane helix</keyword>
<protein>
    <recommendedName>
        <fullName evidence="3">Fatty acid desaturase domain-containing protein</fullName>
    </recommendedName>
</protein>
<evidence type="ECO:0008006" key="3">
    <source>
        <dbReference type="Google" id="ProtNLM"/>
    </source>
</evidence>
<evidence type="ECO:0000256" key="1">
    <source>
        <dbReference type="SAM" id="Phobius"/>
    </source>
</evidence>
<accession>A0A7S2TY77</accession>
<reference evidence="2" key="1">
    <citation type="submission" date="2021-01" db="EMBL/GenBank/DDBJ databases">
        <authorList>
            <person name="Corre E."/>
            <person name="Pelletier E."/>
            <person name="Niang G."/>
            <person name="Scheremetjew M."/>
            <person name="Finn R."/>
            <person name="Kale V."/>
            <person name="Holt S."/>
            <person name="Cochrane G."/>
            <person name="Meng A."/>
            <person name="Brown T."/>
            <person name="Cohen L."/>
        </authorList>
    </citation>
    <scope>NUCLEOTIDE SEQUENCE</scope>
    <source>
        <strain evidence="2">CCMP622</strain>
    </source>
</reference>
<feature type="transmembrane region" description="Helical" evidence="1">
    <location>
        <begin position="29"/>
        <end position="53"/>
    </location>
</feature>
<dbReference type="AlphaFoldDB" id="A0A7S2TY77"/>
<keyword evidence="1" id="KW-0472">Membrane</keyword>
<name>A0A7S2TY77_9EUKA</name>